<keyword evidence="1" id="KW-1133">Transmembrane helix</keyword>
<dbReference type="AlphaFoldDB" id="A0AAU7VST3"/>
<protein>
    <submittedName>
        <fullName evidence="2">Uncharacterized protein</fullName>
    </submittedName>
</protein>
<dbReference type="RefSeq" id="WP_282215340.1">
    <property type="nucleotide sequence ID" value="NZ_CP158357.1"/>
</dbReference>
<name>A0AAU7VST3_9MICO</name>
<reference evidence="2" key="1">
    <citation type="submission" date="2024-06" db="EMBL/GenBank/DDBJ databases">
        <title>Draft genome sequence of Microbacterium sp. strain A8/3-1, isolated from Oxytropis tragacanthoides Fisch. ex DC. Root nodules in the Altai region of Russia.</title>
        <authorList>
            <person name="Sazanova A."/>
            <person name="Guro P."/>
            <person name="Kuznetsova I."/>
            <person name="Belimov A."/>
            <person name="Safronova V."/>
        </authorList>
    </citation>
    <scope>NUCLEOTIDE SEQUENCE</scope>
    <source>
        <strain evidence="2">A8/3-1</strain>
    </source>
</reference>
<feature type="transmembrane region" description="Helical" evidence="1">
    <location>
        <begin position="58"/>
        <end position="77"/>
    </location>
</feature>
<dbReference type="EMBL" id="CP158357">
    <property type="protein sequence ID" value="XBX77157.1"/>
    <property type="molecule type" value="Genomic_DNA"/>
</dbReference>
<feature type="transmembrane region" description="Helical" evidence="1">
    <location>
        <begin position="27"/>
        <end position="52"/>
    </location>
</feature>
<proteinExistence type="predicted"/>
<evidence type="ECO:0000313" key="2">
    <source>
        <dbReference type="EMBL" id="XBX77157.1"/>
    </source>
</evidence>
<evidence type="ECO:0000256" key="1">
    <source>
        <dbReference type="SAM" id="Phobius"/>
    </source>
</evidence>
<gene>
    <name evidence="2" type="ORF">ABS642_14705</name>
</gene>
<keyword evidence="1" id="KW-0472">Membrane</keyword>
<sequence>MTYAGDSSIDARVREVVADYGRRQTRLFLTFAVVEGAVLAVLVAVIYGFGLIDPEIGIWYIVAVAVIGGFLLSMFLVRLMQARTRAIAQAKGENPLF</sequence>
<keyword evidence="1" id="KW-0812">Transmembrane</keyword>
<organism evidence="2">
    <name type="scientific">Microbacterium sp. A8/3-1</name>
    <dbReference type="NCBI Taxonomy" id="3160749"/>
    <lineage>
        <taxon>Bacteria</taxon>
        <taxon>Bacillati</taxon>
        <taxon>Actinomycetota</taxon>
        <taxon>Actinomycetes</taxon>
        <taxon>Micrococcales</taxon>
        <taxon>Microbacteriaceae</taxon>
        <taxon>Microbacterium</taxon>
    </lineage>
</organism>
<accession>A0AAU7VST3</accession>